<comment type="caution">
    <text evidence="2">The sequence shown here is derived from an EMBL/GenBank/DDBJ whole genome shotgun (WGS) entry which is preliminary data.</text>
</comment>
<gene>
    <name evidence="2" type="ORF">F5050DRAFT_1751664</name>
</gene>
<feature type="chain" id="PRO_5047009519" evidence="1">
    <location>
        <begin position="29"/>
        <end position="71"/>
    </location>
</feature>
<evidence type="ECO:0000256" key="1">
    <source>
        <dbReference type="SAM" id="SignalP"/>
    </source>
</evidence>
<evidence type="ECO:0000313" key="2">
    <source>
        <dbReference type="EMBL" id="KAJ3997499.1"/>
    </source>
</evidence>
<keyword evidence="1" id="KW-0732">Signal</keyword>
<reference evidence="2" key="1">
    <citation type="submission" date="2022-08" db="EMBL/GenBank/DDBJ databases">
        <authorList>
            <consortium name="DOE Joint Genome Institute"/>
            <person name="Min B."/>
            <person name="Riley R."/>
            <person name="Sierra-Patev S."/>
            <person name="Naranjo-Ortiz M."/>
            <person name="Looney B."/>
            <person name="Konkel Z."/>
            <person name="Slot J.C."/>
            <person name="Sakamoto Y."/>
            <person name="Steenwyk J.L."/>
            <person name="Rokas A."/>
            <person name="Carro J."/>
            <person name="Camarero S."/>
            <person name="Ferreira P."/>
            <person name="Molpeceres G."/>
            <person name="Ruiz-Duenas F.J."/>
            <person name="Serrano A."/>
            <person name="Henrissat B."/>
            <person name="Drula E."/>
            <person name="Hughes K.W."/>
            <person name="Mata J.L."/>
            <person name="Ishikawa N.K."/>
            <person name="Vargas-Isla R."/>
            <person name="Ushijima S."/>
            <person name="Smith C.A."/>
            <person name="Ahrendt S."/>
            <person name="Andreopoulos W."/>
            <person name="He G."/>
            <person name="Labutti K."/>
            <person name="Lipzen A."/>
            <person name="Ng V."/>
            <person name="Sandor L."/>
            <person name="Barry K."/>
            <person name="Martinez A.T."/>
            <person name="Xiao Y."/>
            <person name="Gibbons J.G."/>
            <person name="Terashima K."/>
            <person name="Hibbett D.S."/>
            <person name="Grigoriev I.V."/>
        </authorList>
    </citation>
    <scope>NUCLEOTIDE SEQUENCE</scope>
    <source>
        <strain evidence="2">TFB10827</strain>
    </source>
</reference>
<feature type="signal peptide" evidence="1">
    <location>
        <begin position="1"/>
        <end position="28"/>
    </location>
</feature>
<sequence>MAEVIHLLLTFLLQWIAVSLLSITRGRARRVEDELLDSSLISSDMMLLRRKGWSLYTLKARVNCGLMINQQ</sequence>
<evidence type="ECO:0000313" key="3">
    <source>
        <dbReference type="Proteomes" id="UP001163828"/>
    </source>
</evidence>
<organism evidence="2 3">
    <name type="scientific">Lentinula boryana</name>
    <dbReference type="NCBI Taxonomy" id="40481"/>
    <lineage>
        <taxon>Eukaryota</taxon>
        <taxon>Fungi</taxon>
        <taxon>Dikarya</taxon>
        <taxon>Basidiomycota</taxon>
        <taxon>Agaricomycotina</taxon>
        <taxon>Agaricomycetes</taxon>
        <taxon>Agaricomycetidae</taxon>
        <taxon>Agaricales</taxon>
        <taxon>Marasmiineae</taxon>
        <taxon>Omphalotaceae</taxon>
        <taxon>Lentinula</taxon>
    </lineage>
</organism>
<proteinExistence type="predicted"/>
<keyword evidence="3" id="KW-1185">Reference proteome</keyword>
<dbReference type="Proteomes" id="UP001163828">
    <property type="component" value="Unassembled WGS sequence"/>
</dbReference>
<protein>
    <submittedName>
        <fullName evidence="2">Uncharacterized protein</fullName>
    </submittedName>
</protein>
<name>A0ABQ8QG55_9AGAR</name>
<dbReference type="EMBL" id="MU790581">
    <property type="protein sequence ID" value="KAJ3997499.1"/>
    <property type="molecule type" value="Genomic_DNA"/>
</dbReference>
<accession>A0ABQ8QG55</accession>